<keyword evidence="5" id="KW-1185">Reference proteome</keyword>
<keyword evidence="2" id="KW-0812">Transmembrane</keyword>
<evidence type="ECO:0000256" key="2">
    <source>
        <dbReference type="SAM" id="Phobius"/>
    </source>
</evidence>
<dbReference type="InterPro" id="IPR000866">
    <property type="entry name" value="AhpC/TSA"/>
</dbReference>
<dbReference type="PANTHER" id="PTHR42852">
    <property type="entry name" value="THIOL:DISULFIDE INTERCHANGE PROTEIN DSBE"/>
    <property type="match status" value="1"/>
</dbReference>
<comment type="caution">
    <text evidence="4">The sequence shown here is derived from an EMBL/GenBank/DDBJ whole genome shotgun (WGS) entry which is preliminary data.</text>
</comment>
<dbReference type="InterPro" id="IPR017937">
    <property type="entry name" value="Thioredoxin_CS"/>
</dbReference>
<dbReference type="InterPro" id="IPR050553">
    <property type="entry name" value="Thioredoxin_ResA/DsbE_sf"/>
</dbReference>
<feature type="transmembrane region" description="Helical" evidence="2">
    <location>
        <begin position="47"/>
        <end position="66"/>
    </location>
</feature>
<keyword evidence="2" id="KW-0472">Membrane</keyword>
<dbReference type="GO" id="GO:0016209">
    <property type="term" value="F:antioxidant activity"/>
    <property type="evidence" value="ECO:0007669"/>
    <property type="project" value="InterPro"/>
</dbReference>
<accession>A0A1T1HBE1</accession>
<proteinExistence type="predicted"/>
<sequence length="282" mass="32149">MDAVSLGPFMLSAKVIYLITSVVLFFIGAELLQWLKVKKWPDSTFSFSHWAQNSFWFGLILGRLTYAVQHFDSYRHDLISVLYFWQPGYSITAALIAAVAVSFWFFRSPKWLLISLTWLTGCTLAWFTLSALDPISSNKQQKIPELTLTALHQDSPYTRPIFLPEQQGAVILNIWASWCGPCRREMPSLVKFAKDYPEVKLWLVNQGESPQMVRRFIENSDSVIPEQIILLDPSQSLIQAIQGVGLPITLAYRDGQLMDSHTGEVNHARLREMTKAILPEEP</sequence>
<dbReference type="InterPro" id="IPR036249">
    <property type="entry name" value="Thioredoxin-like_sf"/>
</dbReference>
<feature type="transmembrane region" description="Helical" evidence="2">
    <location>
        <begin position="15"/>
        <end position="35"/>
    </location>
</feature>
<protein>
    <recommendedName>
        <fullName evidence="3">Thioredoxin domain-containing protein</fullName>
    </recommendedName>
</protein>
<feature type="transmembrane region" description="Helical" evidence="2">
    <location>
        <begin position="78"/>
        <end position="105"/>
    </location>
</feature>
<dbReference type="AlphaFoldDB" id="A0A1T1HBE1"/>
<dbReference type="STRING" id="966.BTA35_0209265"/>
<evidence type="ECO:0000313" key="5">
    <source>
        <dbReference type="Proteomes" id="UP000190064"/>
    </source>
</evidence>
<evidence type="ECO:0000259" key="3">
    <source>
        <dbReference type="PROSITE" id="PS51352"/>
    </source>
</evidence>
<keyword evidence="1" id="KW-0676">Redox-active center</keyword>
<dbReference type="GO" id="GO:0015036">
    <property type="term" value="F:disulfide oxidoreductase activity"/>
    <property type="evidence" value="ECO:0007669"/>
    <property type="project" value="UniProtKB-ARBA"/>
</dbReference>
<gene>
    <name evidence="4" type="ORF">BTA35_0209265</name>
</gene>
<dbReference type="RefSeq" id="WP_078319529.1">
    <property type="nucleotide sequence ID" value="NZ_FXTS01000003.1"/>
</dbReference>
<reference evidence="4" key="1">
    <citation type="submission" date="2017-02" db="EMBL/GenBank/DDBJ databases">
        <title>Draft Genome Sequence of the Salt Water Bacterium Oceanospirillum linum ATCC 11336.</title>
        <authorList>
            <person name="Trachtenberg A.M."/>
            <person name="Carney J.G."/>
            <person name="Linnane J.D."/>
            <person name="Rheaume B.A."/>
            <person name="Pitts N.L."/>
            <person name="Mykles D.L."/>
            <person name="Maclea K.S."/>
        </authorList>
    </citation>
    <scope>NUCLEOTIDE SEQUENCE [LARGE SCALE GENOMIC DNA]</scope>
    <source>
        <strain evidence="4">ATCC 11336</strain>
    </source>
</reference>
<dbReference type="PANTHER" id="PTHR42852:SF18">
    <property type="entry name" value="CHROMOSOME UNDETERMINED SCAFFOLD_47, WHOLE GENOME SHOTGUN SEQUENCE"/>
    <property type="match status" value="1"/>
</dbReference>
<feature type="domain" description="Thioredoxin" evidence="3">
    <location>
        <begin position="137"/>
        <end position="279"/>
    </location>
</feature>
<dbReference type="Proteomes" id="UP000190064">
    <property type="component" value="Unassembled WGS sequence"/>
</dbReference>
<organism evidence="4 5">
    <name type="scientific">Oceanospirillum linum</name>
    <dbReference type="NCBI Taxonomy" id="966"/>
    <lineage>
        <taxon>Bacteria</taxon>
        <taxon>Pseudomonadati</taxon>
        <taxon>Pseudomonadota</taxon>
        <taxon>Gammaproteobacteria</taxon>
        <taxon>Oceanospirillales</taxon>
        <taxon>Oceanospirillaceae</taxon>
        <taxon>Oceanospirillum</taxon>
    </lineage>
</organism>
<dbReference type="PROSITE" id="PS51352">
    <property type="entry name" value="THIOREDOXIN_2"/>
    <property type="match status" value="1"/>
</dbReference>
<dbReference type="Gene3D" id="3.40.30.10">
    <property type="entry name" value="Glutaredoxin"/>
    <property type="match status" value="1"/>
</dbReference>
<dbReference type="PROSITE" id="PS00194">
    <property type="entry name" value="THIOREDOXIN_1"/>
    <property type="match status" value="1"/>
</dbReference>
<dbReference type="SUPFAM" id="SSF52833">
    <property type="entry name" value="Thioredoxin-like"/>
    <property type="match status" value="1"/>
</dbReference>
<dbReference type="EMBL" id="MTSD02000003">
    <property type="protein sequence ID" value="OOV87174.1"/>
    <property type="molecule type" value="Genomic_DNA"/>
</dbReference>
<evidence type="ECO:0000256" key="1">
    <source>
        <dbReference type="ARBA" id="ARBA00023284"/>
    </source>
</evidence>
<keyword evidence="2" id="KW-1133">Transmembrane helix</keyword>
<dbReference type="Pfam" id="PF00578">
    <property type="entry name" value="AhpC-TSA"/>
    <property type="match status" value="1"/>
</dbReference>
<dbReference type="InterPro" id="IPR013766">
    <property type="entry name" value="Thioredoxin_domain"/>
</dbReference>
<evidence type="ECO:0000313" key="4">
    <source>
        <dbReference type="EMBL" id="OOV87174.1"/>
    </source>
</evidence>
<feature type="transmembrane region" description="Helical" evidence="2">
    <location>
        <begin position="111"/>
        <end position="132"/>
    </location>
</feature>
<name>A0A1T1HBE1_OCELI</name>
<dbReference type="CDD" id="cd02966">
    <property type="entry name" value="TlpA_like_family"/>
    <property type="match status" value="1"/>
</dbReference>